<evidence type="ECO:0000313" key="8">
    <source>
        <dbReference type="Proteomes" id="UP000070700"/>
    </source>
</evidence>
<dbReference type="EMBL" id="KQ947443">
    <property type="protein sequence ID" value="KUJ06816.1"/>
    <property type="molecule type" value="Genomic_DNA"/>
</dbReference>
<name>A0A132B342_MOLSC</name>
<evidence type="ECO:0000256" key="4">
    <source>
        <dbReference type="ARBA" id="ARBA00023136"/>
    </source>
</evidence>
<feature type="transmembrane region" description="Helical" evidence="5">
    <location>
        <begin position="416"/>
        <end position="439"/>
    </location>
</feature>
<dbReference type="OrthoDB" id="446368at2759"/>
<dbReference type="PANTHER" id="PTHR23502:SF47">
    <property type="entry name" value="MAJOR FACILITATOR SUPERFAMILY (MFS) PROFILE DOMAIN-CONTAINING PROTEIN-RELATED"/>
    <property type="match status" value="1"/>
</dbReference>
<dbReference type="AlphaFoldDB" id="A0A132B342"/>
<dbReference type="Pfam" id="PF07690">
    <property type="entry name" value="MFS_1"/>
    <property type="match status" value="1"/>
</dbReference>
<protein>
    <submittedName>
        <fullName evidence="7">MFS general substrate transporter</fullName>
    </submittedName>
</protein>
<dbReference type="GO" id="GO:0005886">
    <property type="term" value="C:plasma membrane"/>
    <property type="evidence" value="ECO:0007669"/>
    <property type="project" value="TreeGrafter"/>
</dbReference>
<sequence>MAAQEEKLFGCVDPVTHIVGWDGPDDPHNPMNFPRSKKWRITMVTALITFVVSFASSVFSTATTVTALEFDVSLEVMILGVSLYVLGFAFGPLFWGPLSEVYGRTRPIFIGFFIFSLFNIPVALAQNVYTIMICRFLAGSFGAAPISIVGGTYVDFWDALDRGIATAGFAGATFLGPIAGPIVGEFITKSYLGWRWTAWITLIMAAFFGVIGLFTFPETYAPVLLKRKAEKMRHETKNWAIHAQLDEQPIHLKSLFEKYFSKPWIMLAQEPILMAMTLHSSLVYSILYLIFFAYPYSFQQVRGWETGISSLPFLGLFLGIILCCIYIAVDTRLRFNPMLLASKKPFIPEARLPPMIVGAIFLPIGLFWFAWTSNPHIHWAPQVVSGIFTGCGIFLVFLPSQIYVVDTYLLNANSALAAMACARALMAAGFPLFATYMYVNLGVDWATSLLAFLSLAMVPFPILFWKYGEKLRMKGKFAFAL</sequence>
<evidence type="ECO:0000256" key="3">
    <source>
        <dbReference type="ARBA" id="ARBA00022989"/>
    </source>
</evidence>
<feature type="transmembrane region" description="Helical" evidence="5">
    <location>
        <begin position="196"/>
        <end position="216"/>
    </location>
</feature>
<dbReference type="RefSeq" id="XP_018061171.1">
    <property type="nucleotide sequence ID" value="XM_018210243.1"/>
</dbReference>
<evidence type="ECO:0000313" key="7">
    <source>
        <dbReference type="EMBL" id="KUJ06816.1"/>
    </source>
</evidence>
<feature type="transmembrane region" description="Helical" evidence="5">
    <location>
        <begin position="383"/>
        <end position="404"/>
    </location>
</feature>
<dbReference type="Proteomes" id="UP000070700">
    <property type="component" value="Unassembled WGS sequence"/>
</dbReference>
<feature type="transmembrane region" description="Helical" evidence="5">
    <location>
        <begin position="136"/>
        <end position="156"/>
    </location>
</feature>
<evidence type="ECO:0000256" key="5">
    <source>
        <dbReference type="SAM" id="Phobius"/>
    </source>
</evidence>
<keyword evidence="4 5" id="KW-0472">Membrane</keyword>
<keyword evidence="8" id="KW-1185">Reference proteome</keyword>
<feature type="transmembrane region" description="Helical" evidence="5">
    <location>
        <begin position="350"/>
        <end position="371"/>
    </location>
</feature>
<dbReference type="GO" id="GO:0022857">
    <property type="term" value="F:transmembrane transporter activity"/>
    <property type="evidence" value="ECO:0007669"/>
    <property type="project" value="InterPro"/>
</dbReference>
<dbReference type="FunFam" id="1.20.1250.20:FF:000011">
    <property type="entry name" value="MFS multidrug transporter, putative"/>
    <property type="match status" value="1"/>
</dbReference>
<dbReference type="CDD" id="cd17323">
    <property type="entry name" value="MFS_Tpo1_MDR_like"/>
    <property type="match status" value="1"/>
</dbReference>
<feature type="domain" description="Major facilitator superfamily (MFS) profile" evidence="6">
    <location>
        <begin position="41"/>
        <end position="481"/>
    </location>
</feature>
<dbReference type="Gene3D" id="1.20.1250.20">
    <property type="entry name" value="MFS general substrate transporter like domains"/>
    <property type="match status" value="1"/>
</dbReference>
<dbReference type="SUPFAM" id="SSF103473">
    <property type="entry name" value="MFS general substrate transporter"/>
    <property type="match status" value="1"/>
</dbReference>
<reference evidence="7 8" key="1">
    <citation type="submission" date="2015-10" db="EMBL/GenBank/DDBJ databases">
        <title>Full genome of DAOMC 229536 Phialocephala scopiformis, a fungal endophyte of spruce producing the potent anti-insectan compound rugulosin.</title>
        <authorList>
            <consortium name="DOE Joint Genome Institute"/>
            <person name="Walker A.K."/>
            <person name="Frasz S.L."/>
            <person name="Seifert K.A."/>
            <person name="Miller J.D."/>
            <person name="Mondo S.J."/>
            <person name="Labutti K."/>
            <person name="Lipzen A."/>
            <person name="Dockter R."/>
            <person name="Kennedy M."/>
            <person name="Grigoriev I.V."/>
            <person name="Spatafora J.W."/>
        </authorList>
    </citation>
    <scope>NUCLEOTIDE SEQUENCE [LARGE SCALE GENOMIC DNA]</scope>
    <source>
        <strain evidence="7 8">CBS 120377</strain>
    </source>
</reference>
<dbReference type="KEGG" id="psco:LY89DRAFT_602391"/>
<evidence type="ECO:0000256" key="1">
    <source>
        <dbReference type="ARBA" id="ARBA00004141"/>
    </source>
</evidence>
<dbReference type="InterPro" id="IPR036259">
    <property type="entry name" value="MFS_trans_sf"/>
</dbReference>
<keyword evidence="2 5" id="KW-0812">Transmembrane</keyword>
<comment type="subcellular location">
    <subcellularLocation>
        <location evidence="1">Membrane</location>
        <topology evidence="1">Multi-pass membrane protein</topology>
    </subcellularLocation>
</comment>
<evidence type="ECO:0000259" key="6">
    <source>
        <dbReference type="PROSITE" id="PS50850"/>
    </source>
</evidence>
<feature type="transmembrane region" description="Helical" evidence="5">
    <location>
        <begin position="445"/>
        <end position="465"/>
    </location>
</feature>
<feature type="transmembrane region" description="Helical" evidence="5">
    <location>
        <begin position="74"/>
        <end position="95"/>
    </location>
</feature>
<organism evidence="7 8">
    <name type="scientific">Mollisia scopiformis</name>
    <name type="common">Conifer needle endophyte fungus</name>
    <name type="synonym">Phialocephala scopiformis</name>
    <dbReference type="NCBI Taxonomy" id="149040"/>
    <lineage>
        <taxon>Eukaryota</taxon>
        <taxon>Fungi</taxon>
        <taxon>Dikarya</taxon>
        <taxon>Ascomycota</taxon>
        <taxon>Pezizomycotina</taxon>
        <taxon>Leotiomycetes</taxon>
        <taxon>Helotiales</taxon>
        <taxon>Mollisiaceae</taxon>
        <taxon>Mollisia</taxon>
    </lineage>
</organism>
<dbReference type="PANTHER" id="PTHR23502">
    <property type="entry name" value="MAJOR FACILITATOR SUPERFAMILY"/>
    <property type="match status" value="1"/>
</dbReference>
<proteinExistence type="predicted"/>
<feature type="transmembrane region" description="Helical" evidence="5">
    <location>
        <begin position="41"/>
        <end position="62"/>
    </location>
</feature>
<dbReference type="InterPro" id="IPR011701">
    <property type="entry name" value="MFS"/>
</dbReference>
<gene>
    <name evidence="7" type="ORF">LY89DRAFT_602391</name>
</gene>
<dbReference type="GeneID" id="28819969"/>
<dbReference type="InParanoid" id="A0A132B342"/>
<feature type="transmembrane region" description="Helical" evidence="5">
    <location>
        <begin position="163"/>
        <end position="184"/>
    </location>
</feature>
<feature type="transmembrane region" description="Helical" evidence="5">
    <location>
        <begin position="308"/>
        <end position="329"/>
    </location>
</feature>
<feature type="transmembrane region" description="Helical" evidence="5">
    <location>
        <begin position="272"/>
        <end position="296"/>
    </location>
</feature>
<dbReference type="InterPro" id="IPR020846">
    <property type="entry name" value="MFS_dom"/>
</dbReference>
<keyword evidence="3 5" id="KW-1133">Transmembrane helix</keyword>
<accession>A0A132B342</accession>
<evidence type="ECO:0000256" key="2">
    <source>
        <dbReference type="ARBA" id="ARBA00022692"/>
    </source>
</evidence>
<dbReference type="PROSITE" id="PS50850">
    <property type="entry name" value="MFS"/>
    <property type="match status" value="1"/>
</dbReference>
<feature type="transmembrane region" description="Helical" evidence="5">
    <location>
        <begin position="107"/>
        <end position="124"/>
    </location>
</feature>